<sequence length="109" mass="11457">MAKPAAILGVLFLLFVSLDARVIKARPLNISKQPKGWAADDGLSNGSFNGFILGAMKQAGPSHGEGHKFVDTVRAADEEPGMGDGHKFVDSRNTTVRVMDSGPSPGEGH</sequence>
<gene>
    <name evidence="1" type="ORF">MLD38_009271</name>
</gene>
<reference evidence="2" key="1">
    <citation type="journal article" date="2023" name="Front. Plant Sci.">
        <title>Chromosomal-level genome assembly of Melastoma candidum provides insights into trichome evolution.</title>
        <authorList>
            <person name="Zhong Y."/>
            <person name="Wu W."/>
            <person name="Sun C."/>
            <person name="Zou P."/>
            <person name="Liu Y."/>
            <person name="Dai S."/>
            <person name="Zhou R."/>
        </authorList>
    </citation>
    <scope>NUCLEOTIDE SEQUENCE [LARGE SCALE GENOMIC DNA]</scope>
</reference>
<organism evidence="1 2">
    <name type="scientific">Melastoma candidum</name>
    <dbReference type="NCBI Taxonomy" id="119954"/>
    <lineage>
        <taxon>Eukaryota</taxon>
        <taxon>Viridiplantae</taxon>
        <taxon>Streptophyta</taxon>
        <taxon>Embryophyta</taxon>
        <taxon>Tracheophyta</taxon>
        <taxon>Spermatophyta</taxon>
        <taxon>Magnoliopsida</taxon>
        <taxon>eudicotyledons</taxon>
        <taxon>Gunneridae</taxon>
        <taxon>Pentapetalae</taxon>
        <taxon>rosids</taxon>
        <taxon>malvids</taxon>
        <taxon>Myrtales</taxon>
        <taxon>Melastomataceae</taxon>
        <taxon>Melastomatoideae</taxon>
        <taxon>Melastomateae</taxon>
        <taxon>Melastoma</taxon>
    </lineage>
</organism>
<proteinExistence type="predicted"/>
<evidence type="ECO:0000313" key="2">
    <source>
        <dbReference type="Proteomes" id="UP001057402"/>
    </source>
</evidence>
<dbReference type="Proteomes" id="UP001057402">
    <property type="component" value="Chromosome 3"/>
</dbReference>
<keyword evidence="2" id="KW-1185">Reference proteome</keyword>
<accession>A0ACB9RXK0</accession>
<comment type="caution">
    <text evidence="1">The sequence shown here is derived from an EMBL/GenBank/DDBJ whole genome shotgun (WGS) entry which is preliminary data.</text>
</comment>
<evidence type="ECO:0000313" key="1">
    <source>
        <dbReference type="EMBL" id="KAI4383435.1"/>
    </source>
</evidence>
<dbReference type="EMBL" id="CM042882">
    <property type="protein sequence ID" value="KAI4383435.1"/>
    <property type="molecule type" value="Genomic_DNA"/>
</dbReference>
<protein>
    <submittedName>
        <fullName evidence="1">Uncharacterized protein</fullName>
    </submittedName>
</protein>
<name>A0ACB9RXK0_9MYRT</name>